<comment type="catalytic activity">
    <reaction evidence="6">
        <text>N(6)-hexadecanoyl-L-lysyl-[protein] + NAD(+) + H2O = 2''-O-hexadecanoyl-ADP-D-ribose + nicotinamide + L-lysyl-[protein]</text>
        <dbReference type="Rhea" id="RHEA:70563"/>
        <dbReference type="Rhea" id="RHEA-COMP:9752"/>
        <dbReference type="Rhea" id="RHEA-COMP:14175"/>
        <dbReference type="ChEBI" id="CHEBI:15377"/>
        <dbReference type="ChEBI" id="CHEBI:17154"/>
        <dbReference type="ChEBI" id="CHEBI:29969"/>
        <dbReference type="ChEBI" id="CHEBI:57540"/>
        <dbReference type="ChEBI" id="CHEBI:138936"/>
        <dbReference type="ChEBI" id="CHEBI:189673"/>
    </reaction>
    <physiologicalReaction direction="left-to-right" evidence="6">
        <dbReference type="Rhea" id="RHEA:70564"/>
    </physiologicalReaction>
</comment>
<dbReference type="PANTHER" id="PTHR11085:SF6">
    <property type="entry name" value="NAD-DEPENDENT PROTEIN DEACETYLASE SIRTUIN-2"/>
    <property type="match status" value="1"/>
</dbReference>
<evidence type="ECO:0000256" key="1">
    <source>
        <dbReference type="ARBA" id="ARBA00001947"/>
    </source>
</evidence>
<evidence type="ECO:0000256" key="7">
    <source>
        <dbReference type="ARBA" id="ARBA00048905"/>
    </source>
</evidence>
<dbReference type="Pfam" id="PF02146">
    <property type="entry name" value="SIR2"/>
    <property type="match status" value="1"/>
</dbReference>
<reference evidence="11" key="1">
    <citation type="submission" date="2023-06" db="EMBL/GenBank/DDBJ databases">
        <authorList>
            <person name="Delattre M."/>
        </authorList>
    </citation>
    <scope>NUCLEOTIDE SEQUENCE</scope>
    <source>
        <strain evidence="11">AF72</strain>
    </source>
</reference>
<keyword evidence="5" id="KW-0520">NAD</keyword>
<feature type="non-terminal residue" evidence="11">
    <location>
        <position position="1"/>
    </location>
</feature>
<feature type="region of interest" description="Disordered" evidence="9">
    <location>
        <begin position="1"/>
        <end position="36"/>
    </location>
</feature>
<evidence type="ECO:0000313" key="12">
    <source>
        <dbReference type="Proteomes" id="UP001177023"/>
    </source>
</evidence>
<keyword evidence="2" id="KW-0808">Transferase</keyword>
<evidence type="ECO:0000256" key="4">
    <source>
        <dbReference type="ARBA" id="ARBA00022833"/>
    </source>
</evidence>
<dbReference type="GO" id="GO:0005634">
    <property type="term" value="C:nucleus"/>
    <property type="evidence" value="ECO:0007669"/>
    <property type="project" value="TreeGrafter"/>
</dbReference>
<dbReference type="AlphaFoldDB" id="A0AA36GD04"/>
<dbReference type="Gene3D" id="3.40.50.1220">
    <property type="entry name" value="TPP-binding domain"/>
    <property type="match status" value="2"/>
</dbReference>
<organism evidence="11 12">
    <name type="scientific">Mesorhabditis spiculigera</name>
    <dbReference type="NCBI Taxonomy" id="96644"/>
    <lineage>
        <taxon>Eukaryota</taxon>
        <taxon>Metazoa</taxon>
        <taxon>Ecdysozoa</taxon>
        <taxon>Nematoda</taxon>
        <taxon>Chromadorea</taxon>
        <taxon>Rhabditida</taxon>
        <taxon>Rhabditina</taxon>
        <taxon>Rhabditomorpha</taxon>
        <taxon>Rhabditoidea</taxon>
        <taxon>Rhabditidae</taxon>
        <taxon>Mesorhabditinae</taxon>
        <taxon>Mesorhabditis</taxon>
    </lineage>
</organism>
<dbReference type="EMBL" id="CATQJA010002709">
    <property type="protein sequence ID" value="CAJ0586565.1"/>
    <property type="molecule type" value="Genomic_DNA"/>
</dbReference>
<proteinExistence type="predicted"/>
<evidence type="ECO:0000256" key="9">
    <source>
        <dbReference type="SAM" id="MobiDB-lite"/>
    </source>
</evidence>
<gene>
    <name evidence="11" type="ORF">MSPICULIGERA_LOCUS24567</name>
</gene>
<evidence type="ECO:0000256" key="8">
    <source>
        <dbReference type="PROSITE-ProRule" id="PRU00236"/>
    </source>
</evidence>
<evidence type="ECO:0000256" key="6">
    <source>
        <dbReference type="ARBA" id="ARBA00048378"/>
    </source>
</evidence>
<dbReference type="InterPro" id="IPR050134">
    <property type="entry name" value="NAD-dep_sirtuin_deacylases"/>
</dbReference>
<dbReference type="GO" id="GO:0046872">
    <property type="term" value="F:metal ion binding"/>
    <property type="evidence" value="ECO:0007669"/>
    <property type="project" value="UniProtKB-KW"/>
</dbReference>
<dbReference type="GO" id="GO:0070403">
    <property type="term" value="F:NAD+ binding"/>
    <property type="evidence" value="ECO:0007669"/>
    <property type="project" value="InterPro"/>
</dbReference>
<evidence type="ECO:0000256" key="5">
    <source>
        <dbReference type="ARBA" id="ARBA00023027"/>
    </source>
</evidence>
<keyword evidence="3" id="KW-0479">Metal-binding</keyword>
<dbReference type="SUPFAM" id="SSF52467">
    <property type="entry name" value="DHS-like NAD/FAD-binding domain"/>
    <property type="match status" value="1"/>
</dbReference>
<dbReference type="GO" id="GO:0017136">
    <property type="term" value="F:histone deacetylase activity, NAD-dependent"/>
    <property type="evidence" value="ECO:0007669"/>
    <property type="project" value="TreeGrafter"/>
</dbReference>
<dbReference type="InterPro" id="IPR026590">
    <property type="entry name" value="Ssirtuin_cat_dom"/>
</dbReference>
<comment type="cofactor">
    <cofactor evidence="1">
        <name>Zn(2+)</name>
        <dbReference type="ChEBI" id="CHEBI:29105"/>
    </cofactor>
</comment>
<comment type="caution">
    <text evidence="11">The sequence shown here is derived from an EMBL/GenBank/DDBJ whole genome shotgun (WGS) entry which is preliminary data.</text>
</comment>
<feature type="domain" description="Deacetylase sirtuin-type" evidence="10">
    <location>
        <begin position="65"/>
        <end position="296"/>
    </location>
</feature>
<dbReference type="InterPro" id="IPR029035">
    <property type="entry name" value="DHS-like_NAD/FAD-binding_dom"/>
</dbReference>
<name>A0AA36GD04_9BILA</name>
<keyword evidence="4" id="KW-0862">Zinc</keyword>
<comment type="catalytic activity">
    <reaction evidence="7">
        <text>N(6)-tetradecanoyl-L-lysyl-[protein] + NAD(+) + H2O = 2''-O-tetradecanoyl-ADP-D-ribose + nicotinamide + L-lysyl-[protein]</text>
        <dbReference type="Rhea" id="RHEA:70567"/>
        <dbReference type="Rhea" id="RHEA-COMP:9752"/>
        <dbReference type="Rhea" id="RHEA-COMP:15437"/>
        <dbReference type="ChEBI" id="CHEBI:15377"/>
        <dbReference type="ChEBI" id="CHEBI:17154"/>
        <dbReference type="ChEBI" id="CHEBI:29969"/>
        <dbReference type="ChEBI" id="CHEBI:57540"/>
        <dbReference type="ChEBI" id="CHEBI:141129"/>
        <dbReference type="ChEBI" id="CHEBI:189674"/>
    </reaction>
    <physiologicalReaction direction="left-to-right" evidence="7">
        <dbReference type="Rhea" id="RHEA:70568"/>
    </physiologicalReaction>
</comment>
<dbReference type="PANTHER" id="PTHR11085">
    <property type="entry name" value="NAD-DEPENDENT PROTEIN DEACYLASE SIRTUIN-5, MITOCHONDRIAL-RELATED"/>
    <property type="match status" value="1"/>
</dbReference>
<dbReference type="Gene3D" id="3.30.1600.10">
    <property type="entry name" value="SIR2/SIRT2 'Small Domain"/>
    <property type="match status" value="1"/>
</dbReference>
<dbReference type="InterPro" id="IPR026591">
    <property type="entry name" value="Sirtuin_cat_small_dom_sf"/>
</dbReference>
<comment type="caution">
    <text evidence="8">Lacks conserved residue(s) required for the propagation of feature annotation.</text>
</comment>
<dbReference type="PROSITE" id="PS50305">
    <property type="entry name" value="SIRTUIN"/>
    <property type="match status" value="1"/>
</dbReference>
<protein>
    <recommendedName>
        <fullName evidence="10">Deacetylase sirtuin-type domain-containing protein</fullName>
    </recommendedName>
</protein>
<dbReference type="Proteomes" id="UP001177023">
    <property type="component" value="Unassembled WGS sequence"/>
</dbReference>
<accession>A0AA36GD04</accession>
<sequence>MPNEARQRKPKDTPESPSKKPPSDEKSKGPSQPPGACGEVFSKFVDSFNAALNSVVDEPAVCSTRRLKALTIEGVAEYIKKEKPKNIIVMSGAGISTSAGIPDFRSPGSGLYDNLQKYKLPHPQAIFEIDFFDENPEPFFTLARELFPERLKPTVCHQFVSLLDKKGLLQRWYTQNIDSLEYLTGISEDKDFPKCDLLLILGTSLVVQPFASMAHEVDSECPRLLVNLEEVGRSSRAEERMGIQGLCYGKHGNSRDVFWKGTCDDGARKLAELLGWDAELEILVEQAPTLLPTRKQ</sequence>
<feature type="compositionally biased region" description="Basic and acidic residues" evidence="9">
    <location>
        <begin position="1"/>
        <end position="28"/>
    </location>
</feature>
<evidence type="ECO:0000256" key="3">
    <source>
        <dbReference type="ARBA" id="ARBA00022723"/>
    </source>
</evidence>
<keyword evidence="12" id="KW-1185">Reference proteome</keyword>
<evidence type="ECO:0000256" key="2">
    <source>
        <dbReference type="ARBA" id="ARBA00022679"/>
    </source>
</evidence>
<dbReference type="InterPro" id="IPR003000">
    <property type="entry name" value="Sirtuin"/>
</dbReference>
<evidence type="ECO:0000259" key="10">
    <source>
        <dbReference type="PROSITE" id="PS50305"/>
    </source>
</evidence>
<evidence type="ECO:0000313" key="11">
    <source>
        <dbReference type="EMBL" id="CAJ0586565.1"/>
    </source>
</evidence>